<accession>A0AAW8M1U5</accession>
<sequence>MGGNTFQQENSPLPTAIFDALIEVVNEAGGAFGKVAIACVASKGTLPFICLHHRAPQLQPGGREGHPVGRADRPCQAFRELLGS</sequence>
<dbReference type="Proteomes" id="UP001265315">
    <property type="component" value="Unassembled WGS sequence"/>
</dbReference>
<protein>
    <submittedName>
        <fullName evidence="1">Uncharacterized protein</fullName>
    </submittedName>
</protein>
<comment type="caution">
    <text evidence="1">The sequence shown here is derived from an EMBL/GenBank/DDBJ whole genome shotgun (WGS) entry which is preliminary data.</text>
</comment>
<gene>
    <name evidence="1" type="ORF">J2W61_005170</name>
</gene>
<dbReference type="EMBL" id="JAVDSW010000009">
    <property type="protein sequence ID" value="MDR6705295.1"/>
    <property type="molecule type" value="Genomic_DNA"/>
</dbReference>
<reference evidence="1" key="1">
    <citation type="submission" date="2023-07" db="EMBL/GenBank/DDBJ databases">
        <title>Sorghum-associated microbial communities from plants grown in Nebraska, USA.</title>
        <authorList>
            <person name="Schachtman D."/>
        </authorList>
    </citation>
    <scope>NUCLEOTIDE SEQUENCE</scope>
    <source>
        <strain evidence="1">1457</strain>
    </source>
</reference>
<dbReference type="RefSeq" id="WP_129565564.1">
    <property type="nucleotide sequence ID" value="NZ_JAGIPM010000014.1"/>
</dbReference>
<proteinExistence type="predicted"/>
<organism evidence="1 2">
    <name type="scientific">Agrobacterium tumefaciens</name>
    <dbReference type="NCBI Taxonomy" id="358"/>
    <lineage>
        <taxon>Bacteria</taxon>
        <taxon>Pseudomonadati</taxon>
        <taxon>Pseudomonadota</taxon>
        <taxon>Alphaproteobacteria</taxon>
        <taxon>Hyphomicrobiales</taxon>
        <taxon>Rhizobiaceae</taxon>
        <taxon>Rhizobium/Agrobacterium group</taxon>
        <taxon>Agrobacterium</taxon>
        <taxon>Agrobacterium tumefaciens complex</taxon>
    </lineage>
</organism>
<evidence type="ECO:0000313" key="2">
    <source>
        <dbReference type="Proteomes" id="UP001265315"/>
    </source>
</evidence>
<dbReference type="AlphaFoldDB" id="A0AAW8M1U5"/>
<name>A0AAW8M1U5_AGRTU</name>
<evidence type="ECO:0000313" key="1">
    <source>
        <dbReference type="EMBL" id="MDR6705295.1"/>
    </source>
</evidence>